<name>A0A8S1S5D6_PAROT</name>
<dbReference type="OMA" id="CVFHDIL"/>
<reference evidence="1" key="1">
    <citation type="submission" date="2021-01" db="EMBL/GenBank/DDBJ databases">
        <authorList>
            <consortium name="Genoscope - CEA"/>
            <person name="William W."/>
        </authorList>
    </citation>
    <scope>NUCLEOTIDE SEQUENCE</scope>
</reference>
<dbReference type="EMBL" id="CAJJDP010000005">
    <property type="protein sequence ID" value="CAD8134812.1"/>
    <property type="molecule type" value="Genomic_DNA"/>
</dbReference>
<dbReference type="Proteomes" id="UP000683925">
    <property type="component" value="Unassembled WGS sequence"/>
</dbReference>
<dbReference type="AlphaFoldDB" id="A0A8S1S5D6"/>
<sequence>MNQRSLFTLLQVQDPKILLFNVKLNLNCHLRRSCLKQQMKYTQKQEAQFQSYPFYIKLKAQLGNDLELQLNDSRSLIDLGFTNNCTLQMREKQTQQKVFNTRIYKVHVELKVKKIELFIEQFQTTPISCVFHDILVQLFQNPQLKIARPLAFFIDGTEIQPYDLRQIQEFQTGKGIIVKSIDPNEVPNQNSIEKFQFAMYQSKEIKHYLKKQIKIQLDDDMEMYDYNDIPLDELVQKHVKIKLRQYFKQSYFINDEIIIFELENIYALNDFKLDIQQFDESQQINYYFIGDFYKKYQIHSIIDKNNYYFEKYLPIDTSNTGLQKYINHQIFGLNQHNYQKEFIFKEDQFVLKYSKI</sequence>
<proteinExistence type="predicted"/>
<dbReference type="OrthoDB" id="318225at2759"/>
<keyword evidence="2" id="KW-1185">Reference proteome</keyword>
<gene>
    <name evidence="1" type="ORF">POCTA_138.1.T0060041</name>
</gene>
<organism evidence="1 2">
    <name type="scientific">Paramecium octaurelia</name>
    <dbReference type="NCBI Taxonomy" id="43137"/>
    <lineage>
        <taxon>Eukaryota</taxon>
        <taxon>Sar</taxon>
        <taxon>Alveolata</taxon>
        <taxon>Ciliophora</taxon>
        <taxon>Intramacronucleata</taxon>
        <taxon>Oligohymenophorea</taxon>
        <taxon>Peniculida</taxon>
        <taxon>Parameciidae</taxon>
        <taxon>Paramecium</taxon>
    </lineage>
</organism>
<evidence type="ECO:0000313" key="1">
    <source>
        <dbReference type="EMBL" id="CAD8134812.1"/>
    </source>
</evidence>
<protein>
    <submittedName>
        <fullName evidence="1">Uncharacterized protein</fullName>
    </submittedName>
</protein>
<comment type="caution">
    <text evidence="1">The sequence shown here is derived from an EMBL/GenBank/DDBJ whole genome shotgun (WGS) entry which is preliminary data.</text>
</comment>
<accession>A0A8S1S5D6</accession>
<evidence type="ECO:0000313" key="2">
    <source>
        <dbReference type="Proteomes" id="UP000683925"/>
    </source>
</evidence>